<gene>
    <name evidence="7" type="ORF">SAMN04487972_10951</name>
</gene>
<dbReference type="GO" id="GO:0046872">
    <property type="term" value="F:metal ion binding"/>
    <property type="evidence" value="ECO:0007669"/>
    <property type="project" value="UniProtKB-KW"/>
</dbReference>
<keyword evidence="3 4" id="KW-0408">Iron</keyword>
<dbReference type="NCBIfam" id="TIGR04485">
    <property type="entry name" value="thiosulf_SoxX"/>
    <property type="match status" value="1"/>
</dbReference>
<evidence type="ECO:0000256" key="5">
    <source>
        <dbReference type="SAM" id="SignalP"/>
    </source>
</evidence>
<dbReference type="SUPFAM" id="SSF46626">
    <property type="entry name" value="Cytochrome c"/>
    <property type="match status" value="1"/>
</dbReference>
<evidence type="ECO:0000256" key="4">
    <source>
        <dbReference type="PROSITE-ProRule" id="PRU00433"/>
    </source>
</evidence>
<feature type="chain" id="PRO_5010227675" evidence="5">
    <location>
        <begin position="21"/>
        <end position="159"/>
    </location>
</feature>
<dbReference type="GO" id="GO:0009055">
    <property type="term" value="F:electron transfer activity"/>
    <property type="evidence" value="ECO:0007669"/>
    <property type="project" value="InterPro"/>
</dbReference>
<evidence type="ECO:0000256" key="1">
    <source>
        <dbReference type="ARBA" id="ARBA00022617"/>
    </source>
</evidence>
<organism evidence="7 8">
    <name type="scientific">Paracoccus halophilus</name>
    <dbReference type="NCBI Taxonomy" id="376733"/>
    <lineage>
        <taxon>Bacteria</taxon>
        <taxon>Pseudomonadati</taxon>
        <taxon>Pseudomonadota</taxon>
        <taxon>Alphaproteobacteria</taxon>
        <taxon>Rhodobacterales</taxon>
        <taxon>Paracoccaceae</taxon>
        <taxon>Paracoccus</taxon>
    </lineage>
</organism>
<keyword evidence="1 4" id="KW-0349">Heme</keyword>
<name>A0A1I0TJW9_9RHOB</name>
<dbReference type="InterPro" id="IPR009056">
    <property type="entry name" value="Cyt_c-like_dom"/>
</dbReference>
<reference evidence="7 8" key="1">
    <citation type="submission" date="2016-10" db="EMBL/GenBank/DDBJ databases">
        <authorList>
            <person name="de Groot N.N."/>
        </authorList>
    </citation>
    <scope>NUCLEOTIDE SEQUENCE [LARGE SCALE GENOMIC DNA]</scope>
    <source>
        <strain evidence="7 8">CGMCC 1.6117</strain>
    </source>
</reference>
<evidence type="ECO:0000259" key="6">
    <source>
        <dbReference type="PROSITE" id="PS51007"/>
    </source>
</evidence>
<sequence>MFRMAAIGILAIGTATGALAEVAPDDILWQEDGSIAQSLTGTPGSAEEGERVMTTNALGNCVACHTIATMPDVPFQGTIAPELAGAAGRWTEAQLRGILVDAKRTFPDSFMPGMYKVGPFIRPGVAYTGAAPASPDDIEPVLTAAQVEDVLAYLMTLTE</sequence>
<dbReference type="Proteomes" id="UP000182312">
    <property type="component" value="Unassembled WGS sequence"/>
</dbReference>
<keyword evidence="5" id="KW-0732">Signal</keyword>
<accession>A0A1I0TJW9</accession>
<evidence type="ECO:0000256" key="3">
    <source>
        <dbReference type="ARBA" id="ARBA00023004"/>
    </source>
</evidence>
<feature type="domain" description="Cytochrome c" evidence="6">
    <location>
        <begin position="44"/>
        <end position="158"/>
    </location>
</feature>
<dbReference type="AlphaFoldDB" id="A0A1I0TJW9"/>
<evidence type="ECO:0000313" key="7">
    <source>
        <dbReference type="EMBL" id="SFA52091.1"/>
    </source>
</evidence>
<protein>
    <submittedName>
        <fullName evidence="7">Monoheme cytochrome SoxX (Sulfur oxidation)</fullName>
    </submittedName>
</protein>
<dbReference type="GO" id="GO:0020037">
    <property type="term" value="F:heme binding"/>
    <property type="evidence" value="ECO:0007669"/>
    <property type="project" value="InterPro"/>
</dbReference>
<dbReference type="Gene3D" id="1.10.760.10">
    <property type="entry name" value="Cytochrome c-like domain"/>
    <property type="match status" value="1"/>
</dbReference>
<dbReference type="InterPro" id="IPR036909">
    <property type="entry name" value="Cyt_c-like_dom_sf"/>
</dbReference>
<keyword evidence="2 4" id="KW-0479">Metal-binding</keyword>
<dbReference type="EMBL" id="FOJO01000009">
    <property type="protein sequence ID" value="SFA52091.1"/>
    <property type="molecule type" value="Genomic_DNA"/>
</dbReference>
<feature type="signal peptide" evidence="5">
    <location>
        <begin position="1"/>
        <end position="20"/>
    </location>
</feature>
<dbReference type="InterPro" id="IPR030999">
    <property type="entry name" value="Thiosulf_SoxX"/>
</dbReference>
<dbReference type="Pfam" id="PF00034">
    <property type="entry name" value="Cytochrom_C"/>
    <property type="match status" value="1"/>
</dbReference>
<dbReference type="PROSITE" id="PS51007">
    <property type="entry name" value="CYTC"/>
    <property type="match status" value="1"/>
</dbReference>
<evidence type="ECO:0000313" key="8">
    <source>
        <dbReference type="Proteomes" id="UP000182312"/>
    </source>
</evidence>
<proteinExistence type="predicted"/>
<evidence type="ECO:0000256" key="2">
    <source>
        <dbReference type="ARBA" id="ARBA00022723"/>
    </source>
</evidence>